<protein>
    <submittedName>
        <fullName evidence="1">Uncharacterized protein</fullName>
    </submittedName>
</protein>
<proteinExistence type="predicted"/>
<reference evidence="1" key="2">
    <citation type="journal article" date="2015" name="Fish Shellfish Immunol.">
        <title>Early steps in the European eel (Anguilla anguilla)-Vibrio vulnificus interaction in the gills: Role of the RtxA13 toxin.</title>
        <authorList>
            <person name="Callol A."/>
            <person name="Pajuelo D."/>
            <person name="Ebbesson L."/>
            <person name="Teles M."/>
            <person name="MacKenzie S."/>
            <person name="Amaro C."/>
        </authorList>
    </citation>
    <scope>NUCLEOTIDE SEQUENCE</scope>
</reference>
<accession>A0A0E9SGX5</accession>
<sequence>MDRWNLFTSGPVQPLWTCEDLCLKRLSRLCITFFSFLLSQEVNNSKSETKTYNLFHDLHCWGKSM</sequence>
<name>A0A0E9SGX5_ANGAN</name>
<reference evidence="1" key="1">
    <citation type="submission" date="2014-11" db="EMBL/GenBank/DDBJ databases">
        <authorList>
            <person name="Amaro Gonzalez C."/>
        </authorList>
    </citation>
    <scope>NUCLEOTIDE SEQUENCE</scope>
</reference>
<evidence type="ECO:0000313" key="1">
    <source>
        <dbReference type="EMBL" id="JAH40546.1"/>
    </source>
</evidence>
<dbReference type="EMBL" id="GBXM01068031">
    <property type="protein sequence ID" value="JAH40546.1"/>
    <property type="molecule type" value="Transcribed_RNA"/>
</dbReference>
<organism evidence="1">
    <name type="scientific">Anguilla anguilla</name>
    <name type="common">European freshwater eel</name>
    <name type="synonym">Muraena anguilla</name>
    <dbReference type="NCBI Taxonomy" id="7936"/>
    <lineage>
        <taxon>Eukaryota</taxon>
        <taxon>Metazoa</taxon>
        <taxon>Chordata</taxon>
        <taxon>Craniata</taxon>
        <taxon>Vertebrata</taxon>
        <taxon>Euteleostomi</taxon>
        <taxon>Actinopterygii</taxon>
        <taxon>Neopterygii</taxon>
        <taxon>Teleostei</taxon>
        <taxon>Anguilliformes</taxon>
        <taxon>Anguillidae</taxon>
        <taxon>Anguilla</taxon>
    </lineage>
</organism>
<dbReference type="AlphaFoldDB" id="A0A0E9SGX5"/>